<comment type="caution">
    <text evidence="1">The sequence shown here is derived from an EMBL/GenBank/DDBJ whole genome shotgun (WGS) entry which is preliminary data.</text>
</comment>
<dbReference type="AlphaFoldDB" id="A0AAD1XRH2"/>
<proteinExistence type="predicted"/>
<protein>
    <submittedName>
        <fullName evidence="1">Uncharacterized protein</fullName>
    </submittedName>
</protein>
<evidence type="ECO:0000313" key="1">
    <source>
        <dbReference type="EMBL" id="CAI2377831.1"/>
    </source>
</evidence>
<name>A0AAD1XRH2_EUPCR</name>
<organism evidence="1 2">
    <name type="scientific">Euplotes crassus</name>
    <dbReference type="NCBI Taxonomy" id="5936"/>
    <lineage>
        <taxon>Eukaryota</taxon>
        <taxon>Sar</taxon>
        <taxon>Alveolata</taxon>
        <taxon>Ciliophora</taxon>
        <taxon>Intramacronucleata</taxon>
        <taxon>Spirotrichea</taxon>
        <taxon>Hypotrichia</taxon>
        <taxon>Euplotida</taxon>
        <taxon>Euplotidae</taxon>
        <taxon>Moneuplotes</taxon>
    </lineage>
</organism>
<gene>
    <name evidence="1" type="ORF">ECRASSUSDP1_LOCUS19221</name>
</gene>
<reference evidence="1" key="1">
    <citation type="submission" date="2023-07" db="EMBL/GenBank/DDBJ databases">
        <authorList>
            <consortium name="AG Swart"/>
            <person name="Singh M."/>
            <person name="Singh A."/>
            <person name="Seah K."/>
            <person name="Emmerich C."/>
        </authorList>
    </citation>
    <scope>NUCLEOTIDE SEQUENCE</scope>
    <source>
        <strain evidence="1">DP1</strain>
    </source>
</reference>
<keyword evidence="2" id="KW-1185">Reference proteome</keyword>
<evidence type="ECO:0000313" key="2">
    <source>
        <dbReference type="Proteomes" id="UP001295684"/>
    </source>
</evidence>
<dbReference type="Proteomes" id="UP001295684">
    <property type="component" value="Unassembled WGS sequence"/>
</dbReference>
<dbReference type="EMBL" id="CAMPGE010019502">
    <property type="protein sequence ID" value="CAI2377831.1"/>
    <property type="molecule type" value="Genomic_DNA"/>
</dbReference>
<accession>A0AAD1XRH2</accession>
<sequence length="49" mass="5520">MKSLNVQTVKISYEELGEVAVVFCQNKVSQIWIKCSFCNSELLKILGTP</sequence>